<accession>A0A9Q0FSQ2</accession>
<sequence length="68" mass="7953">MSLAISLREMKDIELLTEKLGRPLSERNRIRVSKLRSFLEELLQKRWISSIDHSSSRKGASQRNKEAE</sequence>
<evidence type="ECO:0000313" key="1">
    <source>
        <dbReference type="EMBL" id="KAJ4836828.1"/>
    </source>
</evidence>
<dbReference type="EMBL" id="JAKUCV010004011">
    <property type="protein sequence ID" value="KAJ4836828.1"/>
    <property type="molecule type" value="Genomic_DNA"/>
</dbReference>
<name>A0A9Q0FSQ2_9ROSI</name>
<reference evidence="1" key="2">
    <citation type="journal article" date="2023" name="Plants (Basel)">
        <title>Annotation of the Turnera subulata (Passifloraceae) Draft Genome Reveals the S-Locus Evolved after the Divergence of Turneroideae from Passifloroideae in a Stepwise Manner.</title>
        <authorList>
            <person name="Henning P.M."/>
            <person name="Roalson E.H."/>
            <person name="Mir W."/>
            <person name="McCubbin A.G."/>
            <person name="Shore J.S."/>
        </authorList>
    </citation>
    <scope>NUCLEOTIDE SEQUENCE</scope>
    <source>
        <strain evidence="1">F60SS</strain>
    </source>
</reference>
<proteinExistence type="predicted"/>
<reference evidence="1" key="1">
    <citation type="submission" date="2022-02" db="EMBL/GenBank/DDBJ databases">
        <authorList>
            <person name="Henning P.M."/>
            <person name="McCubbin A.G."/>
            <person name="Shore J.S."/>
        </authorList>
    </citation>
    <scope>NUCLEOTIDE SEQUENCE</scope>
    <source>
        <strain evidence="1">F60SS</strain>
        <tissue evidence="1">Leaves</tissue>
    </source>
</reference>
<gene>
    <name evidence="1" type="primary">ARC5</name>
    <name evidence="1" type="ORF">Tsubulata_018351</name>
</gene>
<evidence type="ECO:0000313" key="2">
    <source>
        <dbReference type="Proteomes" id="UP001141552"/>
    </source>
</evidence>
<dbReference type="Proteomes" id="UP001141552">
    <property type="component" value="Unassembled WGS sequence"/>
</dbReference>
<organism evidence="1 2">
    <name type="scientific">Turnera subulata</name>
    <dbReference type="NCBI Taxonomy" id="218843"/>
    <lineage>
        <taxon>Eukaryota</taxon>
        <taxon>Viridiplantae</taxon>
        <taxon>Streptophyta</taxon>
        <taxon>Embryophyta</taxon>
        <taxon>Tracheophyta</taxon>
        <taxon>Spermatophyta</taxon>
        <taxon>Magnoliopsida</taxon>
        <taxon>eudicotyledons</taxon>
        <taxon>Gunneridae</taxon>
        <taxon>Pentapetalae</taxon>
        <taxon>rosids</taxon>
        <taxon>fabids</taxon>
        <taxon>Malpighiales</taxon>
        <taxon>Passifloraceae</taxon>
        <taxon>Turnera</taxon>
    </lineage>
</organism>
<dbReference type="AlphaFoldDB" id="A0A9Q0FSQ2"/>
<keyword evidence="2" id="KW-1185">Reference proteome</keyword>
<dbReference type="OrthoDB" id="5061070at2759"/>
<comment type="caution">
    <text evidence="1">The sequence shown here is derived from an EMBL/GenBank/DDBJ whole genome shotgun (WGS) entry which is preliminary data.</text>
</comment>
<protein>
    <submittedName>
        <fullName evidence="1">ARP2/3 actin-organizing complex subunit Arc5</fullName>
    </submittedName>
</protein>